<dbReference type="SUPFAM" id="SSF117916">
    <property type="entry name" value="Fe-S cluster assembly (FSCA) domain-like"/>
    <property type="match status" value="1"/>
</dbReference>
<dbReference type="PANTHER" id="PTHR42831:SF1">
    <property type="entry name" value="FE-S PROTEIN MATURATION AUXILIARY FACTOR YITW"/>
    <property type="match status" value="1"/>
</dbReference>
<dbReference type="STRING" id="1489064.WH96_07995"/>
<reference evidence="2 3" key="1">
    <citation type="submission" date="2015-03" db="EMBL/GenBank/DDBJ databases">
        <title>Genome Sequence of Kiloniella spongiae MEBiC09566, isolated from a marine sponge.</title>
        <authorList>
            <person name="Shao Z."/>
            <person name="Wang L."/>
            <person name="Li X."/>
        </authorList>
    </citation>
    <scope>NUCLEOTIDE SEQUENCE [LARGE SCALE GENOMIC DNA]</scope>
    <source>
        <strain evidence="2 3">MEBiC09566</strain>
    </source>
</reference>
<evidence type="ECO:0000313" key="3">
    <source>
        <dbReference type="Proteomes" id="UP000035444"/>
    </source>
</evidence>
<dbReference type="OrthoDB" id="9805360at2"/>
<dbReference type="RefSeq" id="WP_047763654.1">
    <property type="nucleotide sequence ID" value="NZ_LAQL01000005.1"/>
</dbReference>
<name>A0A0H2MEZ1_9PROT</name>
<keyword evidence="3" id="KW-1185">Reference proteome</keyword>
<gene>
    <name evidence="2" type="ORF">WH96_07995</name>
</gene>
<dbReference type="Proteomes" id="UP000035444">
    <property type="component" value="Unassembled WGS sequence"/>
</dbReference>
<accession>A0A0H2MEZ1</accession>
<evidence type="ECO:0000259" key="1">
    <source>
        <dbReference type="Pfam" id="PF01883"/>
    </source>
</evidence>
<dbReference type="InterPro" id="IPR052339">
    <property type="entry name" value="Fe-S_Maturation_MIP18"/>
</dbReference>
<dbReference type="PATRIC" id="fig|1489064.4.peg.2861"/>
<dbReference type="AlphaFoldDB" id="A0A0H2MEZ1"/>
<evidence type="ECO:0000313" key="2">
    <source>
        <dbReference type="EMBL" id="KLN61104.1"/>
    </source>
</evidence>
<protein>
    <submittedName>
        <fullName evidence="2">Metal-sulfur cluster biosynthetic enzyme</fullName>
    </submittedName>
</protein>
<dbReference type="InterPro" id="IPR034904">
    <property type="entry name" value="FSCA_dom_sf"/>
</dbReference>
<sequence>MFDDGKNLSDFLPKAEEGFKATAGKPLDEGTVFASKDDIIDAFQSVHDPEIPVNIYDLGLIYGHEMDEKGNVNVSMTLTAPNCPVAGELPMQVAEAVAAAEGVGEVTVILTWSPPWNQNMMSDDAQLALGLFM</sequence>
<organism evidence="2 3">
    <name type="scientific">Kiloniella spongiae</name>
    <dbReference type="NCBI Taxonomy" id="1489064"/>
    <lineage>
        <taxon>Bacteria</taxon>
        <taxon>Pseudomonadati</taxon>
        <taxon>Pseudomonadota</taxon>
        <taxon>Alphaproteobacteria</taxon>
        <taxon>Rhodospirillales</taxon>
        <taxon>Kiloniellaceae</taxon>
        <taxon>Kiloniella</taxon>
    </lineage>
</organism>
<dbReference type="Pfam" id="PF01883">
    <property type="entry name" value="FeS_assembly_P"/>
    <property type="match status" value="1"/>
</dbReference>
<proteinExistence type="predicted"/>
<dbReference type="InterPro" id="IPR002744">
    <property type="entry name" value="MIP18-like"/>
</dbReference>
<comment type="caution">
    <text evidence="2">The sequence shown here is derived from an EMBL/GenBank/DDBJ whole genome shotgun (WGS) entry which is preliminary data.</text>
</comment>
<dbReference type="EMBL" id="LAQL01000005">
    <property type="protein sequence ID" value="KLN61104.1"/>
    <property type="molecule type" value="Genomic_DNA"/>
</dbReference>
<dbReference type="PANTHER" id="PTHR42831">
    <property type="entry name" value="FE-S PROTEIN MATURATION AUXILIARY FACTOR YITW"/>
    <property type="match status" value="1"/>
</dbReference>
<dbReference type="Gene3D" id="3.30.300.130">
    <property type="entry name" value="Fe-S cluster assembly (FSCA)"/>
    <property type="match status" value="1"/>
</dbReference>
<feature type="domain" description="MIP18 family-like" evidence="1">
    <location>
        <begin position="36"/>
        <end position="108"/>
    </location>
</feature>